<name>L9LEK1_TUPCH</name>
<dbReference type="FunFam" id="1.20.1070.10:FF:000004">
    <property type="entry name" value="Olfactory receptor"/>
    <property type="match status" value="2"/>
</dbReference>
<dbReference type="STRING" id="246437.L9LEK1"/>
<feature type="domain" description="G-protein coupled receptors family 1 profile" evidence="13">
    <location>
        <begin position="362"/>
        <end position="618"/>
    </location>
</feature>
<evidence type="ECO:0000313" key="14">
    <source>
        <dbReference type="EMBL" id="ELW72212.1"/>
    </source>
</evidence>
<evidence type="ECO:0000256" key="1">
    <source>
        <dbReference type="ARBA" id="ARBA00004651"/>
    </source>
</evidence>
<evidence type="ECO:0000256" key="4">
    <source>
        <dbReference type="ARBA" id="ARBA00022692"/>
    </source>
</evidence>
<keyword evidence="5" id="KW-0552">Olfaction</keyword>
<dbReference type="InterPro" id="IPR000725">
    <property type="entry name" value="Olfact_rcpt"/>
</dbReference>
<evidence type="ECO:0000313" key="15">
    <source>
        <dbReference type="Proteomes" id="UP000011518"/>
    </source>
</evidence>
<dbReference type="PROSITE" id="PS00237">
    <property type="entry name" value="G_PROTEIN_RECEP_F1_1"/>
    <property type="match status" value="2"/>
</dbReference>
<feature type="transmembrane region" description="Helical" evidence="12">
    <location>
        <begin position="565"/>
        <end position="588"/>
    </location>
</feature>
<feature type="transmembrane region" description="Helical" evidence="12">
    <location>
        <begin position="25"/>
        <end position="48"/>
    </location>
</feature>
<feature type="transmembrane region" description="Helical" evidence="12">
    <location>
        <begin position="348"/>
        <end position="374"/>
    </location>
</feature>
<feature type="transmembrane region" description="Helical" evidence="12">
    <location>
        <begin position="237"/>
        <end position="260"/>
    </location>
</feature>
<evidence type="ECO:0000256" key="6">
    <source>
        <dbReference type="ARBA" id="ARBA00022989"/>
    </source>
</evidence>
<gene>
    <name evidence="14" type="ORF">TREES_T100008333</name>
</gene>
<reference evidence="15" key="2">
    <citation type="journal article" date="2013" name="Nat. Commun.">
        <title>Genome of the Chinese tree shrew.</title>
        <authorList>
            <person name="Fan Y."/>
            <person name="Huang Z.Y."/>
            <person name="Cao C.C."/>
            <person name="Chen C.S."/>
            <person name="Chen Y.X."/>
            <person name="Fan D.D."/>
            <person name="He J."/>
            <person name="Hou H.L."/>
            <person name="Hu L."/>
            <person name="Hu X.T."/>
            <person name="Jiang X.T."/>
            <person name="Lai R."/>
            <person name="Lang Y.S."/>
            <person name="Liang B."/>
            <person name="Liao S.G."/>
            <person name="Mu D."/>
            <person name="Ma Y.Y."/>
            <person name="Niu Y.Y."/>
            <person name="Sun X.Q."/>
            <person name="Xia J.Q."/>
            <person name="Xiao J."/>
            <person name="Xiong Z.Q."/>
            <person name="Xu L."/>
            <person name="Yang L."/>
            <person name="Zhang Y."/>
            <person name="Zhao W."/>
            <person name="Zhao X.D."/>
            <person name="Zheng Y.T."/>
            <person name="Zhou J.M."/>
            <person name="Zhu Y.B."/>
            <person name="Zhang G.J."/>
            <person name="Wang J."/>
            <person name="Yao Y.G."/>
        </authorList>
    </citation>
    <scope>NUCLEOTIDE SEQUENCE [LARGE SCALE GENOMIC DNA]</scope>
</reference>
<evidence type="ECO:0000256" key="11">
    <source>
        <dbReference type="RuleBase" id="RU000688"/>
    </source>
</evidence>
<dbReference type="InterPro" id="IPR000276">
    <property type="entry name" value="GPCR_Rhodpsn"/>
</dbReference>
<keyword evidence="15" id="KW-1185">Reference proteome</keyword>
<feature type="transmembrane region" description="Helical" evidence="12">
    <location>
        <begin position="141"/>
        <end position="168"/>
    </location>
</feature>
<keyword evidence="9 11" id="KW-0675">Receptor</keyword>
<evidence type="ECO:0000256" key="9">
    <source>
        <dbReference type="ARBA" id="ARBA00023170"/>
    </source>
</evidence>
<dbReference type="EMBL" id="KB320434">
    <property type="protein sequence ID" value="ELW72212.1"/>
    <property type="molecule type" value="Genomic_DNA"/>
</dbReference>
<dbReference type="GO" id="GO:0005886">
    <property type="term" value="C:plasma membrane"/>
    <property type="evidence" value="ECO:0007669"/>
    <property type="project" value="UniProtKB-SubCell"/>
</dbReference>
<feature type="transmembrane region" description="Helical" evidence="12">
    <location>
        <begin position="603"/>
        <end position="620"/>
    </location>
</feature>
<dbReference type="Pfam" id="PF13853">
    <property type="entry name" value="7tm_4"/>
    <property type="match status" value="2"/>
</dbReference>
<organism evidence="14 15">
    <name type="scientific">Tupaia chinensis</name>
    <name type="common">Chinese tree shrew</name>
    <name type="synonym">Tupaia belangeri chinensis</name>
    <dbReference type="NCBI Taxonomy" id="246437"/>
    <lineage>
        <taxon>Eukaryota</taxon>
        <taxon>Metazoa</taxon>
        <taxon>Chordata</taxon>
        <taxon>Craniata</taxon>
        <taxon>Vertebrata</taxon>
        <taxon>Euteleostomi</taxon>
        <taxon>Mammalia</taxon>
        <taxon>Eutheria</taxon>
        <taxon>Euarchontoglires</taxon>
        <taxon>Scandentia</taxon>
        <taxon>Tupaiidae</taxon>
        <taxon>Tupaia</taxon>
    </lineage>
</organism>
<dbReference type="eggNOG" id="ENOG502QVH7">
    <property type="taxonomic scope" value="Eukaryota"/>
</dbReference>
<dbReference type="GO" id="GO:0004930">
    <property type="term" value="F:G protein-coupled receptor activity"/>
    <property type="evidence" value="ECO:0007669"/>
    <property type="project" value="UniProtKB-KW"/>
</dbReference>
<comment type="subcellular location">
    <subcellularLocation>
        <location evidence="1">Cell membrane</location>
        <topology evidence="1">Multi-pass membrane protein</topology>
    </subcellularLocation>
</comment>
<dbReference type="SUPFAM" id="SSF81321">
    <property type="entry name" value="Family A G protein-coupled receptor-like"/>
    <property type="match status" value="2"/>
</dbReference>
<keyword evidence="7 11" id="KW-0297">G-protein coupled receptor</keyword>
<sequence>MLAENSSSVTEFLLAGLTAQPGLRAPLFCLFLGFYVVTMVGNLGLITLIGLSAPLHTPMYFFLFNLSFIDSCYCTTVTPKMLMGFVSGRNAISHAGCMTQLFFFCFFVVSESFVLSAMAYDRYVAICSPLLYSAAMSPRVCLLLLAGVYGMGCAGAVAHVACMLRVSFCGPSLVNHYMCDILPLLEISCSSTHVNELVVFVVVGLDIGVPTVTIFISYALILSAILRMRCAEGRAKAFSTCSSHLAAVALFFGSGAFVYLRPSSLLPMDQGTVSSLFHTIVVPMLNPVIYSLRNRDIKAALRKTLESQIVLSRMGLTFQRRMLAENSSSVTEFLLAGLMAQPGLRAPLFCLFLGFYVVTMVGNLGLITLIGLSAPLHTPMYFFLFNLSFIDSCYCTTVTPKMLMGFVSGRNAISHAGCMTQLFLFLFFVVSESFVLSAMAYDRYVAICSPPVPIVSPLLSSPAMSPRVCLLLLAGVYGMGCAGAVAHTGNIAGLTFCAGNLVNHYMCDILPLLELSCNGSSLNVLVVFLVVAVGIGVPIVAIFVSYGLILSSILHFSSTHGRSKAFSTCSSHLIVVSLFFGSGAFMYLKPPSILPLDQGKVSSLFYTIVVPMLNPLIYSLRNKDVKLPLRSAPWAFAAPPALRTPGLRGVGCPGLPLRRAPVLDCGPGLVPSFFAGDLGREDQRHLLLPPSLG</sequence>
<protein>
    <submittedName>
        <fullName evidence="14">Olfactory receptor 145</fullName>
    </submittedName>
</protein>
<dbReference type="PROSITE" id="PS50262">
    <property type="entry name" value="G_PROTEIN_RECEP_F1_2"/>
    <property type="match status" value="2"/>
</dbReference>
<dbReference type="PRINTS" id="PR00237">
    <property type="entry name" value="GPCRRHODOPSN"/>
</dbReference>
<evidence type="ECO:0000256" key="2">
    <source>
        <dbReference type="ARBA" id="ARBA00022475"/>
    </source>
</evidence>
<feature type="transmembrane region" description="Helical" evidence="12">
    <location>
        <begin position="98"/>
        <end position="120"/>
    </location>
</feature>
<keyword evidence="2" id="KW-1003">Cell membrane</keyword>
<feature type="transmembrane region" description="Helical" evidence="12">
    <location>
        <begin position="197"/>
        <end position="225"/>
    </location>
</feature>
<comment type="similarity">
    <text evidence="11">Belongs to the G-protein coupled receptor 1 family.</text>
</comment>
<dbReference type="Proteomes" id="UP000011518">
    <property type="component" value="Unassembled WGS sequence"/>
</dbReference>
<feature type="domain" description="G-protein coupled receptors family 1 profile" evidence="13">
    <location>
        <begin position="41"/>
        <end position="290"/>
    </location>
</feature>
<evidence type="ECO:0000256" key="10">
    <source>
        <dbReference type="ARBA" id="ARBA00023224"/>
    </source>
</evidence>
<dbReference type="AlphaFoldDB" id="L9LEK1"/>
<dbReference type="Gene3D" id="1.20.1070.10">
    <property type="entry name" value="Rhodopsin 7-helix transmembrane proteins"/>
    <property type="match status" value="2"/>
</dbReference>
<keyword evidence="10 11" id="KW-0807">Transducer</keyword>
<reference evidence="15" key="1">
    <citation type="submission" date="2012-07" db="EMBL/GenBank/DDBJ databases">
        <title>Genome of the Chinese tree shrew, a rising model animal genetically related to primates.</title>
        <authorList>
            <person name="Zhang G."/>
            <person name="Fan Y."/>
            <person name="Yao Y."/>
            <person name="Huang Z."/>
        </authorList>
    </citation>
    <scope>NUCLEOTIDE SEQUENCE [LARGE SCALE GENOMIC DNA]</scope>
</reference>
<dbReference type="InterPro" id="IPR017452">
    <property type="entry name" value="GPCR_Rhodpsn_7TM"/>
</dbReference>
<evidence type="ECO:0000256" key="5">
    <source>
        <dbReference type="ARBA" id="ARBA00022725"/>
    </source>
</evidence>
<accession>L9LEK1</accession>
<dbReference type="GO" id="GO:0004984">
    <property type="term" value="F:olfactory receptor activity"/>
    <property type="evidence" value="ECO:0007669"/>
    <property type="project" value="InterPro"/>
</dbReference>
<evidence type="ECO:0000259" key="13">
    <source>
        <dbReference type="PROSITE" id="PS50262"/>
    </source>
</evidence>
<dbReference type="PRINTS" id="PR00245">
    <property type="entry name" value="OLFACTORYR"/>
</dbReference>
<keyword evidence="8 12" id="KW-0472">Membrane</keyword>
<dbReference type="PANTHER" id="PTHR48018">
    <property type="entry name" value="OLFACTORY RECEPTOR"/>
    <property type="match status" value="1"/>
</dbReference>
<keyword evidence="6 12" id="KW-1133">Transmembrane helix</keyword>
<feature type="transmembrane region" description="Helical" evidence="12">
    <location>
        <begin position="60"/>
        <end position="78"/>
    </location>
</feature>
<dbReference type="InParanoid" id="L9LEK1"/>
<keyword evidence="4 11" id="KW-0812">Transmembrane</keyword>
<evidence type="ECO:0000256" key="7">
    <source>
        <dbReference type="ARBA" id="ARBA00023040"/>
    </source>
</evidence>
<feature type="transmembrane region" description="Helical" evidence="12">
    <location>
        <begin position="468"/>
        <end position="486"/>
    </location>
</feature>
<feature type="transmembrane region" description="Helical" evidence="12">
    <location>
        <begin position="272"/>
        <end position="292"/>
    </location>
</feature>
<evidence type="ECO:0000256" key="3">
    <source>
        <dbReference type="ARBA" id="ARBA00022606"/>
    </source>
</evidence>
<evidence type="ECO:0000256" key="8">
    <source>
        <dbReference type="ARBA" id="ARBA00023136"/>
    </source>
</evidence>
<feature type="transmembrane region" description="Helical" evidence="12">
    <location>
        <begin position="524"/>
        <end position="553"/>
    </location>
</feature>
<feature type="transmembrane region" description="Helical" evidence="12">
    <location>
        <begin position="412"/>
        <end position="431"/>
    </location>
</feature>
<keyword evidence="3" id="KW-0716">Sensory transduction</keyword>
<evidence type="ECO:0000256" key="12">
    <source>
        <dbReference type="SAM" id="Phobius"/>
    </source>
</evidence>
<proteinExistence type="inferred from homology"/>